<accession>A0ABS5E9W1</accession>
<protein>
    <submittedName>
        <fullName evidence="1">DUF4160 domain-containing protein</fullName>
    </submittedName>
</protein>
<dbReference type="Proteomes" id="UP000677812">
    <property type="component" value="Unassembled WGS sequence"/>
</dbReference>
<keyword evidence="2" id="KW-1185">Reference proteome</keyword>
<sequence length="57" mass="6244">MHVHVIGPDGEAVIEIATKARLIRVVGFKDKAIQAALTIVEDHAEMLAEAWEDIHGQ</sequence>
<reference evidence="1 2" key="1">
    <citation type="submission" date="2021-04" db="EMBL/GenBank/DDBJ databases">
        <title>The complete genome sequence of Neokomagataea sp. TBRC 2177.</title>
        <authorList>
            <person name="Charoenyingcharoen P."/>
            <person name="Yukphan P."/>
        </authorList>
    </citation>
    <scope>NUCLEOTIDE SEQUENCE [LARGE SCALE GENOMIC DNA]</scope>
    <source>
        <strain evidence="1 2">TBRC 2177</strain>
    </source>
</reference>
<dbReference type="EMBL" id="JAGRQH010000014">
    <property type="protein sequence ID" value="MBR0560698.1"/>
    <property type="molecule type" value="Genomic_DNA"/>
</dbReference>
<dbReference type="RefSeq" id="WP_211683324.1">
    <property type="nucleotide sequence ID" value="NZ_JAGRQH010000014.1"/>
</dbReference>
<name>A0ABS5E9W1_9PROT</name>
<evidence type="ECO:0000313" key="1">
    <source>
        <dbReference type="EMBL" id="MBR0560698.1"/>
    </source>
</evidence>
<dbReference type="Pfam" id="PF13711">
    <property type="entry name" value="DUF4160"/>
    <property type="match status" value="1"/>
</dbReference>
<evidence type="ECO:0000313" key="2">
    <source>
        <dbReference type="Proteomes" id="UP000677812"/>
    </source>
</evidence>
<proteinExistence type="predicted"/>
<gene>
    <name evidence="1" type="ORF">KB213_11620</name>
</gene>
<dbReference type="InterPro" id="IPR025427">
    <property type="entry name" value="DUF4160"/>
</dbReference>
<comment type="caution">
    <text evidence="1">The sequence shown here is derived from an EMBL/GenBank/DDBJ whole genome shotgun (WGS) entry which is preliminary data.</text>
</comment>
<organism evidence="1 2">
    <name type="scientific">Neokomagataea anthophila</name>
    <dbReference type="NCBI Taxonomy" id="2826925"/>
    <lineage>
        <taxon>Bacteria</taxon>
        <taxon>Pseudomonadati</taxon>
        <taxon>Pseudomonadota</taxon>
        <taxon>Alphaproteobacteria</taxon>
        <taxon>Acetobacterales</taxon>
        <taxon>Acetobacteraceae</taxon>
        <taxon>Neokomagataea</taxon>
    </lineage>
</organism>